<organism evidence="2 3">
    <name type="scientific">Microvirga puerhi</name>
    <dbReference type="NCBI Taxonomy" id="2876078"/>
    <lineage>
        <taxon>Bacteria</taxon>
        <taxon>Pseudomonadati</taxon>
        <taxon>Pseudomonadota</taxon>
        <taxon>Alphaproteobacteria</taxon>
        <taxon>Hyphomicrobiales</taxon>
        <taxon>Methylobacteriaceae</taxon>
        <taxon>Microvirga</taxon>
    </lineage>
</organism>
<evidence type="ECO:0000313" key="3">
    <source>
        <dbReference type="Proteomes" id="UP000704176"/>
    </source>
</evidence>
<sequence>MTSCSPNWIEQDHRVLNHPIPPKLGFKSGASPWATLKEAETVHMMRKGQAKYTRKSLPSHAEQFELRAG</sequence>
<evidence type="ECO:0000313" key="2">
    <source>
        <dbReference type="EMBL" id="MBZ6079023.1"/>
    </source>
</evidence>
<feature type="region of interest" description="Disordered" evidence="1">
    <location>
        <begin position="50"/>
        <end position="69"/>
    </location>
</feature>
<evidence type="ECO:0000256" key="1">
    <source>
        <dbReference type="SAM" id="MobiDB-lite"/>
    </source>
</evidence>
<keyword evidence="3" id="KW-1185">Reference proteome</keyword>
<dbReference type="EMBL" id="JAIRBM010000026">
    <property type="protein sequence ID" value="MBZ6079023.1"/>
    <property type="molecule type" value="Genomic_DNA"/>
</dbReference>
<reference evidence="2 3" key="1">
    <citation type="submission" date="2021-09" db="EMBL/GenBank/DDBJ databases">
        <title>The complete genome sequence of a new microorganism.</title>
        <authorList>
            <person name="Zi Z."/>
        </authorList>
    </citation>
    <scope>NUCLEOTIDE SEQUENCE [LARGE SCALE GENOMIC DNA]</scope>
    <source>
        <strain evidence="2 3">WGZ8</strain>
    </source>
</reference>
<protein>
    <submittedName>
        <fullName evidence="2">Transposase</fullName>
    </submittedName>
</protein>
<proteinExistence type="predicted"/>
<gene>
    <name evidence="2" type="ORF">K9B37_22445</name>
</gene>
<accession>A0ABS7VTX0</accession>
<name>A0ABS7VTX0_9HYPH</name>
<comment type="caution">
    <text evidence="2">The sequence shown here is derived from an EMBL/GenBank/DDBJ whole genome shotgun (WGS) entry which is preliminary data.</text>
</comment>
<dbReference type="Proteomes" id="UP000704176">
    <property type="component" value="Unassembled WGS sequence"/>
</dbReference>